<proteinExistence type="predicted"/>
<dbReference type="Proteomes" id="UP000524492">
    <property type="component" value="Unassembled WGS sequence"/>
</dbReference>
<dbReference type="EMBL" id="JACIFV010000007">
    <property type="protein sequence ID" value="MBB4192353.1"/>
    <property type="molecule type" value="Genomic_DNA"/>
</dbReference>
<keyword evidence="2" id="KW-1185">Reference proteome</keyword>
<name>A0A7W6MGL6_9HYPH</name>
<dbReference type="RefSeq" id="WP_184456282.1">
    <property type="nucleotide sequence ID" value="NZ_JACIFV010000007.1"/>
</dbReference>
<evidence type="ECO:0000313" key="2">
    <source>
        <dbReference type="Proteomes" id="UP000524492"/>
    </source>
</evidence>
<evidence type="ECO:0000313" key="1">
    <source>
        <dbReference type="EMBL" id="MBB4192353.1"/>
    </source>
</evidence>
<dbReference type="AlphaFoldDB" id="A0A7W6MGL6"/>
<comment type="caution">
    <text evidence="1">The sequence shown here is derived from an EMBL/GenBank/DDBJ whole genome shotgun (WGS) entry which is preliminary data.</text>
</comment>
<gene>
    <name evidence="1" type="ORF">GGD53_002510</name>
</gene>
<sequence>METRIQAEHVPLPLAQEKRRSLTLEALVDVDEGRTVDHGLMRAWADSLDDDRPLPLPCEEA</sequence>
<reference evidence="1 2" key="1">
    <citation type="submission" date="2020-08" db="EMBL/GenBank/DDBJ databases">
        <title>Genomic Encyclopedia of Type Strains, Phase IV (KMG-V): Genome sequencing to study the core and pangenomes of soil and plant-associated prokaryotes.</title>
        <authorList>
            <person name="Whitman W."/>
        </authorList>
    </citation>
    <scope>NUCLEOTIDE SEQUENCE [LARGE SCALE GENOMIC DNA]</scope>
    <source>
        <strain evidence="1 2">SEMIA 4074</strain>
    </source>
</reference>
<protein>
    <submittedName>
        <fullName evidence="1">Uncharacterized protein</fullName>
    </submittedName>
</protein>
<organism evidence="1 2">
    <name type="scientific">Rhizobium aethiopicum</name>
    <dbReference type="NCBI Taxonomy" id="1138170"/>
    <lineage>
        <taxon>Bacteria</taxon>
        <taxon>Pseudomonadati</taxon>
        <taxon>Pseudomonadota</taxon>
        <taxon>Alphaproteobacteria</taxon>
        <taxon>Hyphomicrobiales</taxon>
        <taxon>Rhizobiaceae</taxon>
        <taxon>Rhizobium/Agrobacterium group</taxon>
        <taxon>Rhizobium</taxon>
    </lineage>
</organism>
<accession>A0A7W6MGL6</accession>